<dbReference type="AlphaFoldDB" id="A0A699SKU2"/>
<sequence length="56" mass="6396">LRCWHLRSYVWHVSASLVGQLRADYKSVVKGLVVVAKVAARVPDQPEYPDQLQEHP</sequence>
<gene>
    <name evidence="1" type="ORF">Tci_869553</name>
</gene>
<dbReference type="EMBL" id="BKCJ011166958">
    <property type="protein sequence ID" value="GFC97583.1"/>
    <property type="molecule type" value="Genomic_DNA"/>
</dbReference>
<protein>
    <submittedName>
        <fullName evidence="1">Uncharacterized protein</fullName>
    </submittedName>
</protein>
<comment type="caution">
    <text evidence="1">The sequence shown here is derived from an EMBL/GenBank/DDBJ whole genome shotgun (WGS) entry which is preliminary data.</text>
</comment>
<evidence type="ECO:0000313" key="1">
    <source>
        <dbReference type="EMBL" id="GFC97583.1"/>
    </source>
</evidence>
<proteinExistence type="predicted"/>
<organism evidence="1">
    <name type="scientific">Tanacetum cinerariifolium</name>
    <name type="common">Dalmatian daisy</name>
    <name type="synonym">Chrysanthemum cinerariifolium</name>
    <dbReference type="NCBI Taxonomy" id="118510"/>
    <lineage>
        <taxon>Eukaryota</taxon>
        <taxon>Viridiplantae</taxon>
        <taxon>Streptophyta</taxon>
        <taxon>Embryophyta</taxon>
        <taxon>Tracheophyta</taxon>
        <taxon>Spermatophyta</taxon>
        <taxon>Magnoliopsida</taxon>
        <taxon>eudicotyledons</taxon>
        <taxon>Gunneridae</taxon>
        <taxon>Pentapetalae</taxon>
        <taxon>asterids</taxon>
        <taxon>campanulids</taxon>
        <taxon>Asterales</taxon>
        <taxon>Asteraceae</taxon>
        <taxon>Asteroideae</taxon>
        <taxon>Anthemideae</taxon>
        <taxon>Anthemidinae</taxon>
        <taxon>Tanacetum</taxon>
    </lineage>
</organism>
<reference evidence="1" key="1">
    <citation type="journal article" date="2019" name="Sci. Rep.">
        <title>Draft genome of Tanacetum cinerariifolium, the natural source of mosquito coil.</title>
        <authorList>
            <person name="Yamashiro T."/>
            <person name="Shiraishi A."/>
            <person name="Satake H."/>
            <person name="Nakayama K."/>
        </authorList>
    </citation>
    <scope>NUCLEOTIDE SEQUENCE</scope>
</reference>
<name>A0A699SKU2_TANCI</name>
<feature type="non-terminal residue" evidence="1">
    <location>
        <position position="1"/>
    </location>
</feature>
<accession>A0A699SKU2</accession>